<dbReference type="GO" id="GO:0005730">
    <property type="term" value="C:nucleolus"/>
    <property type="evidence" value="ECO:0007669"/>
    <property type="project" value="UniProtKB-SubCell"/>
</dbReference>
<dbReference type="GO" id="GO:0000176">
    <property type="term" value="C:nuclear exosome (RNase complex)"/>
    <property type="evidence" value="ECO:0007669"/>
    <property type="project" value="TreeGrafter"/>
</dbReference>
<proteinExistence type="predicted"/>
<dbReference type="GO" id="GO:0003723">
    <property type="term" value="F:RNA binding"/>
    <property type="evidence" value="ECO:0007669"/>
    <property type="project" value="InterPro"/>
</dbReference>
<dbReference type="PANTHER" id="PTHR12686">
    <property type="entry name" value="3'-5' EXORIBONUCLEASE CSL4-RELATED"/>
    <property type="match status" value="1"/>
</dbReference>
<dbReference type="InterPro" id="IPR019495">
    <property type="entry name" value="EXOSC1_C"/>
</dbReference>
<dbReference type="SUPFAM" id="SSF110324">
    <property type="entry name" value="Ribosomal L27 protein-like"/>
    <property type="match status" value="1"/>
</dbReference>
<dbReference type="InterPro" id="IPR025721">
    <property type="entry name" value="Exosome_cplx_N_dom"/>
</dbReference>
<comment type="subcellular location">
    <subcellularLocation>
        <location evidence="1">Nucleus</location>
        <location evidence="1">Nucleolus</location>
    </subcellularLocation>
</comment>
<dbReference type="Gene3D" id="2.40.50.100">
    <property type="match status" value="1"/>
</dbReference>
<dbReference type="SUPFAM" id="SSF50249">
    <property type="entry name" value="Nucleic acid-binding proteins"/>
    <property type="match status" value="1"/>
</dbReference>
<dbReference type="Proteomes" id="UP001445335">
    <property type="component" value="Unassembled WGS sequence"/>
</dbReference>
<evidence type="ECO:0000313" key="5">
    <source>
        <dbReference type="EMBL" id="KAK9846454.1"/>
    </source>
</evidence>
<reference evidence="5 6" key="1">
    <citation type="journal article" date="2024" name="Nat. Commun.">
        <title>Phylogenomics reveals the evolutionary origins of lichenization in chlorophyte algae.</title>
        <authorList>
            <person name="Puginier C."/>
            <person name="Libourel C."/>
            <person name="Otte J."/>
            <person name="Skaloud P."/>
            <person name="Haon M."/>
            <person name="Grisel S."/>
            <person name="Petersen M."/>
            <person name="Berrin J.G."/>
            <person name="Delaux P.M."/>
            <person name="Dal Grande F."/>
            <person name="Keller J."/>
        </authorList>
    </citation>
    <scope>NUCLEOTIDE SEQUENCE [LARGE SCALE GENOMIC DNA]</scope>
    <source>
        <strain evidence="5 6">SAG 245.80</strain>
    </source>
</reference>
<gene>
    <name evidence="5" type="ORF">WJX81_004116</name>
</gene>
<dbReference type="InterPro" id="IPR039771">
    <property type="entry name" value="Csl4"/>
</dbReference>
<keyword evidence="3" id="KW-0271">Exosome</keyword>
<dbReference type="InterPro" id="IPR012340">
    <property type="entry name" value="NA-bd_OB-fold"/>
</dbReference>
<keyword evidence="2" id="KW-0963">Cytoplasm</keyword>
<sequence>MAAVVCPGDRLHPVATHRAGSGTYVHQQHIHASLVGVSHLQPPEPGSDDQRPVVSVARSGAQPVLPQLGDLVTCKVTKVNPRLASADILCVGNRPLDASFTGIIRLQDVRATEADKVEIYSSFRPGDLVRAEVVSLGDSRSYFLSTARNELGVVYAKSAAGVQMVPISWQEMQCPQSKLVEKRKVAKTA</sequence>
<dbReference type="Pfam" id="PF10447">
    <property type="entry name" value="EXOSC1"/>
    <property type="match status" value="1"/>
</dbReference>
<dbReference type="Gene3D" id="2.40.50.140">
    <property type="entry name" value="Nucleic acid-binding proteins"/>
    <property type="match status" value="1"/>
</dbReference>
<dbReference type="GO" id="GO:0006396">
    <property type="term" value="P:RNA processing"/>
    <property type="evidence" value="ECO:0007669"/>
    <property type="project" value="InterPro"/>
</dbReference>
<dbReference type="PROSITE" id="PS50126">
    <property type="entry name" value="S1"/>
    <property type="match status" value="1"/>
</dbReference>
<dbReference type="PANTHER" id="PTHR12686:SF8">
    <property type="entry name" value="EXOSOME COMPLEX COMPONENT CSL4"/>
    <property type="match status" value="1"/>
</dbReference>
<evidence type="ECO:0000256" key="2">
    <source>
        <dbReference type="ARBA" id="ARBA00022490"/>
    </source>
</evidence>
<dbReference type="Pfam" id="PF14382">
    <property type="entry name" value="ECR1_N"/>
    <property type="match status" value="1"/>
</dbReference>
<dbReference type="FunFam" id="2.40.50.140:FF:000223">
    <property type="entry name" value="Chromosome 1, whole genome shotgun sequence"/>
    <property type="match status" value="1"/>
</dbReference>
<evidence type="ECO:0000256" key="1">
    <source>
        <dbReference type="ARBA" id="ARBA00004604"/>
    </source>
</evidence>
<keyword evidence="6" id="KW-1185">Reference proteome</keyword>
<accession>A0AAW1SKT3</accession>
<name>A0AAW1SKT3_9CHLO</name>
<dbReference type="AlphaFoldDB" id="A0AAW1SKT3"/>
<organism evidence="5 6">
    <name type="scientific">Elliptochloris bilobata</name>
    <dbReference type="NCBI Taxonomy" id="381761"/>
    <lineage>
        <taxon>Eukaryota</taxon>
        <taxon>Viridiplantae</taxon>
        <taxon>Chlorophyta</taxon>
        <taxon>core chlorophytes</taxon>
        <taxon>Trebouxiophyceae</taxon>
        <taxon>Trebouxiophyceae incertae sedis</taxon>
        <taxon>Elliptochloris clade</taxon>
        <taxon>Elliptochloris</taxon>
    </lineage>
</organism>
<evidence type="ECO:0000313" key="6">
    <source>
        <dbReference type="Proteomes" id="UP001445335"/>
    </source>
</evidence>
<evidence type="ECO:0000256" key="3">
    <source>
        <dbReference type="ARBA" id="ARBA00022835"/>
    </source>
</evidence>
<protein>
    <recommendedName>
        <fullName evidence="4">S1 motif domain-containing protein</fullName>
    </recommendedName>
</protein>
<feature type="domain" description="S1 motif" evidence="4">
    <location>
        <begin position="69"/>
        <end position="148"/>
    </location>
</feature>
<dbReference type="CDD" id="cd05791">
    <property type="entry name" value="S1_CSL4"/>
    <property type="match status" value="1"/>
</dbReference>
<dbReference type="GO" id="GO:0005737">
    <property type="term" value="C:cytoplasm"/>
    <property type="evidence" value="ECO:0007669"/>
    <property type="project" value="TreeGrafter"/>
</dbReference>
<comment type="caution">
    <text evidence="5">The sequence shown here is derived from an EMBL/GenBank/DDBJ whole genome shotgun (WGS) entry which is preliminary data.</text>
</comment>
<dbReference type="InterPro" id="IPR003029">
    <property type="entry name" value="S1_domain"/>
</dbReference>
<evidence type="ECO:0000259" key="4">
    <source>
        <dbReference type="PROSITE" id="PS50126"/>
    </source>
</evidence>
<dbReference type="EMBL" id="JALJOU010000001">
    <property type="protein sequence ID" value="KAK9846454.1"/>
    <property type="molecule type" value="Genomic_DNA"/>
</dbReference>